<reference evidence="2" key="1">
    <citation type="journal article" date="2015" name="Nature">
        <title>Complex archaea that bridge the gap between prokaryotes and eukaryotes.</title>
        <authorList>
            <person name="Spang A."/>
            <person name="Saw J.H."/>
            <person name="Jorgensen S.L."/>
            <person name="Zaremba-Niedzwiedzka K."/>
            <person name="Martijn J."/>
            <person name="Lind A.E."/>
            <person name="van Eijk R."/>
            <person name="Schleper C."/>
            <person name="Guy L."/>
            <person name="Ettema T.J."/>
        </authorList>
    </citation>
    <scope>NUCLEOTIDE SEQUENCE</scope>
</reference>
<gene>
    <name evidence="2" type="ORF">LCGC14_2980330</name>
</gene>
<evidence type="ECO:0000313" key="2">
    <source>
        <dbReference type="EMBL" id="KKK64823.1"/>
    </source>
</evidence>
<evidence type="ECO:0000256" key="1">
    <source>
        <dbReference type="SAM" id="Phobius"/>
    </source>
</evidence>
<organism evidence="2">
    <name type="scientific">marine sediment metagenome</name>
    <dbReference type="NCBI Taxonomy" id="412755"/>
    <lineage>
        <taxon>unclassified sequences</taxon>
        <taxon>metagenomes</taxon>
        <taxon>ecological metagenomes</taxon>
    </lineage>
</organism>
<sequence length="128" mass="14029">MTSLAKLIMGLGLILYLFNLPLTVFVLNFQAPGEDSYLLIGKTAIKAKNRQDVEYIRGEPKILVRVASAYNAVESQTDSEPCITASGLNVCGTKRKILASNEFPFGSRLRKFPEPIKFTVGVPIPLAI</sequence>
<feature type="transmembrane region" description="Helical" evidence="1">
    <location>
        <begin position="7"/>
        <end position="29"/>
    </location>
</feature>
<keyword evidence="1" id="KW-0812">Transmembrane</keyword>
<name>A0A0F8X7M9_9ZZZZ</name>
<proteinExistence type="predicted"/>
<protein>
    <submittedName>
        <fullName evidence="2">Uncharacterized protein</fullName>
    </submittedName>
</protein>
<keyword evidence="1" id="KW-0472">Membrane</keyword>
<dbReference type="AlphaFoldDB" id="A0A0F8X7M9"/>
<accession>A0A0F8X7M9</accession>
<keyword evidence="1" id="KW-1133">Transmembrane helix</keyword>
<comment type="caution">
    <text evidence="2">The sequence shown here is derived from an EMBL/GenBank/DDBJ whole genome shotgun (WGS) entry which is preliminary data.</text>
</comment>
<dbReference type="EMBL" id="LAZR01060846">
    <property type="protein sequence ID" value="KKK64823.1"/>
    <property type="molecule type" value="Genomic_DNA"/>
</dbReference>